<feature type="non-terminal residue" evidence="2">
    <location>
        <position position="182"/>
    </location>
</feature>
<keyword evidence="1" id="KW-0175">Coiled coil</keyword>
<evidence type="ECO:0000256" key="1">
    <source>
        <dbReference type="SAM" id="Coils"/>
    </source>
</evidence>
<evidence type="ECO:0000313" key="2">
    <source>
        <dbReference type="EMBL" id="GIL82314.1"/>
    </source>
</evidence>
<dbReference type="Proteomes" id="UP000747110">
    <property type="component" value="Unassembled WGS sequence"/>
</dbReference>
<proteinExistence type="predicted"/>
<gene>
    <name evidence="2" type="ORF">Vretifemale_11177</name>
</gene>
<evidence type="ECO:0000313" key="3">
    <source>
        <dbReference type="Proteomes" id="UP000747110"/>
    </source>
</evidence>
<organism evidence="2 3">
    <name type="scientific">Volvox reticuliferus</name>
    <dbReference type="NCBI Taxonomy" id="1737510"/>
    <lineage>
        <taxon>Eukaryota</taxon>
        <taxon>Viridiplantae</taxon>
        <taxon>Chlorophyta</taxon>
        <taxon>core chlorophytes</taxon>
        <taxon>Chlorophyceae</taxon>
        <taxon>CS clade</taxon>
        <taxon>Chlamydomonadales</taxon>
        <taxon>Volvocaceae</taxon>
        <taxon>Volvox</taxon>
    </lineage>
</organism>
<name>A0A8J4CLR2_9CHLO</name>
<accession>A0A8J4CLR2</accession>
<dbReference type="EMBL" id="BNCP01000023">
    <property type="protein sequence ID" value="GIL82314.1"/>
    <property type="molecule type" value="Genomic_DNA"/>
</dbReference>
<feature type="coiled-coil region" evidence="1">
    <location>
        <begin position="123"/>
        <end position="175"/>
    </location>
</feature>
<reference evidence="2" key="1">
    <citation type="journal article" date="2021" name="Proc. Natl. Acad. Sci. U.S.A.">
        <title>Three genomes in the algal genus Volvox reveal the fate of a haploid sex-determining region after a transition to homothallism.</title>
        <authorList>
            <person name="Yamamoto K."/>
            <person name="Hamaji T."/>
            <person name="Kawai-Toyooka H."/>
            <person name="Matsuzaki R."/>
            <person name="Takahashi F."/>
            <person name="Nishimura Y."/>
            <person name="Kawachi M."/>
            <person name="Noguchi H."/>
            <person name="Minakuchi Y."/>
            <person name="Umen J.G."/>
            <person name="Toyoda A."/>
            <person name="Nozaki H."/>
        </authorList>
    </citation>
    <scope>NUCLEOTIDE SEQUENCE</scope>
    <source>
        <strain evidence="2">NIES-3786</strain>
    </source>
</reference>
<comment type="caution">
    <text evidence="2">The sequence shown here is derived from an EMBL/GenBank/DDBJ whole genome shotgun (WGS) entry which is preliminary data.</text>
</comment>
<protein>
    <submittedName>
        <fullName evidence="2">Uncharacterized protein</fullName>
    </submittedName>
</protein>
<dbReference type="AlphaFoldDB" id="A0A8J4CLR2"/>
<sequence length="182" mass="21087">MAQRPLLPAHRGLIPFPEVREITDQSNITKMDVVKREQRKKAMMAFNATAGDDSNDQTADAIIESTELQLLFKGVKLEEVAAVQHKIQLLHQKQDAQHQLLQQHTGLLTALQRTQHEEHSVQLQEHSRVLQEHSGRLQDLRRNQDSQHQDIMQRLQQMQQQYNMLMQLVQLLQQAMQLPSPT</sequence>
<keyword evidence="3" id="KW-1185">Reference proteome</keyword>